<comment type="caution">
    <text evidence="2">The sequence shown here is derived from an EMBL/GenBank/DDBJ whole genome shotgun (WGS) entry which is preliminary data.</text>
</comment>
<organism evidence="2 3">
    <name type="scientific">Peribacillus cavernae</name>
    <dbReference type="NCBI Taxonomy" id="1674310"/>
    <lineage>
        <taxon>Bacteria</taxon>
        <taxon>Bacillati</taxon>
        <taxon>Bacillota</taxon>
        <taxon>Bacilli</taxon>
        <taxon>Bacillales</taxon>
        <taxon>Bacillaceae</taxon>
        <taxon>Peribacillus</taxon>
    </lineage>
</organism>
<dbReference type="RefSeq" id="WP_126862850.1">
    <property type="nucleotide sequence ID" value="NZ_JAUSTX010000002.1"/>
</dbReference>
<keyword evidence="3" id="KW-1185">Reference proteome</keyword>
<reference evidence="2 3" key="1">
    <citation type="submission" date="2018-12" db="EMBL/GenBank/DDBJ databases">
        <title>Bacillus chawlae sp. nov., Bacillus glennii sp. nov., and Bacillus saganii sp. nov. Isolated from the Vehicle Assembly Building at Kennedy Space Center where the Viking Spacecraft were Assembled.</title>
        <authorList>
            <person name="Seuylemezian A."/>
            <person name="Vaishampayan P."/>
        </authorList>
    </citation>
    <scope>NUCLEOTIDE SEQUENCE [LARGE SCALE GENOMIC DNA]</scope>
    <source>
        <strain evidence="2 3">L5</strain>
    </source>
</reference>
<dbReference type="EMBL" id="RYZZ01000001">
    <property type="protein sequence ID" value="RUQ32559.1"/>
    <property type="molecule type" value="Genomic_DNA"/>
</dbReference>
<dbReference type="AlphaFoldDB" id="A0A433HW64"/>
<keyword evidence="1" id="KW-0812">Transmembrane</keyword>
<gene>
    <name evidence="2" type="ORF">ELQ35_00190</name>
</gene>
<evidence type="ECO:0000256" key="1">
    <source>
        <dbReference type="SAM" id="Phobius"/>
    </source>
</evidence>
<feature type="transmembrane region" description="Helical" evidence="1">
    <location>
        <begin position="37"/>
        <end position="55"/>
    </location>
</feature>
<dbReference type="Proteomes" id="UP000267430">
    <property type="component" value="Unassembled WGS sequence"/>
</dbReference>
<keyword evidence="1" id="KW-1133">Transmembrane helix</keyword>
<accession>A0A433HW64</accession>
<proteinExistence type="predicted"/>
<name>A0A433HW64_9BACI</name>
<keyword evidence="1" id="KW-0472">Membrane</keyword>
<sequence>MLIPLMWEKLTLKIYLIGSVVWCAGILFLGFADNLPVYFVGVLIVAIGVPVSCLINHEFSV</sequence>
<protein>
    <submittedName>
        <fullName evidence="2">Uncharacterized protein</fullName>
    </submittedName>
</protein>
<evidence type="ECO:0000313" key="2">
    <source>
        <dbReference type="EMBL" id="RUQ32559.1"/>
    </source>
</evidence>
<evidence type="ECO:0000313" key="3">
    <source>
        <dbReference type="Proteomes" id="UP000267430"/>
    </source>
</evidence>
<feature type="transmembrane region" description="Helical" evidence="1">
    <location>
        <begin position="12"/>
        <end position="31"/>
    </location>
</feature>
<dbReference type="OrthoDB" id="9775268at2"/>